<keyword evidence="3" id="KW-1185">Reference proteome</keyword>
<dbReference type="Proteomes" id="UP000770717">
    <property type="component" value="Unassembled WGS sequence"/>
</dbReference>
<keyword evidence="1" id="KW-0812">Transmembrane</keyword>
<evidence type="ECO:0000256" key="1">
    <source>
        <dbReference type="SAM" id="Phobius"/>
    </source>
</evidence>
<dbReference type="EMBL" id="WNTK01000001">
    <property type="protein sequence ID" value="KAG9492840.1"/>
    <property type="molecule type" value="Genomic_DNA"/>
</dbReference>
<accession>A0A8J6FUC0</accession>
<gene>
    <name evidence="2" type="ORF">GDO78_001026</name>
</gene>
<reference evidence="2" key="1">
    <citation type="thesis" date="2020" institute="ProQuest LLC" country="789 East Eisenhower Parkway, Ann Arbor, MI, USA">
        <title>Comparative Genomics and Chromosome Evolution.</title>
        <authorList>
            <person name="Mudd A.B."/>
        </authorList>
    </citation>
    <scope>NUCLEOTIDE SEQUENCE</scope>
    <source>
        <strain evidence="2">HN-11 Male</strain>
        <tissue evidence="2">Kidney and liver</tissue>
    </source>
</reference>
<evidence type="ECO:0000313" key="2">
    <source>
        <dbReference type="EMBL" id="KAG9492840.1"/>
    </source>
</evidence>
<keyword evidence="1" id="KW-1133">Transmembrane helix</keyword>
<organism evidence="2 3">
    <name type="scientific">Eleutherodactylus coqui</name>
    <name type="common">Puerto Rican coqui</name>
    <dbReference type="NCBI Taxonomy" id="57060"/>
    <lineage>
        <taxon>Eukaryota</taxon>
        <taxon>Metazoa</taxon>
        <taxon>Chordata</taxon>
        <taxon>Craniata</taxon>
        <taxon>Vertebrata</taxon>
        <taxon>Euteleostomi</taxon>
        <taxon>Amphibia</taxon>
        <taxon>Batrachia</taxon>
        <taxon>Anura</taxon>
        <taxon>Neobatrachia</taxon>
        <taxon>Hyloidea</taxon>
        <taxon>Eleutherodactylidae</taxon>
        <taxon>Eleutherodactylinae</taxon>
        <taxon>Eleutherodactylus</taxon>
        <taxon>Eleutherodactylus</taxon>
    </lineage>
</organism>
<comment type="caution">
    <text evidence="2">The sequence shown here is derived from an EMBL/GenBank/DDBJ whole genome shotgun (WGS) entry which is preliminary data.</text>
</comment>
<sequence>MHSKPHPTMTANSCTVLVKTLYYHWLSQVGRVLNACSGTQCGIPAYRVCVLYSVFQVIVLFSILTWSIFYSFFAKNEDLHLFLHASLFCAHYCNVKMLFFSSLCSNIGQVCNSEPKLQAI</sequence>
<name>A0A8J6FUC0_ELECQ</name>
<protein>
    <submittedName>
        <fullName evidence="2">Uncharacterized protein</fullName>
    </submittedName>
</protein>
<keyword evidence="1" id="KW-0472">Membrane</keyword>
<dbReference type="AlphaFoldDB" id="A0A8J6FUC0"/>
<evidence type="ECO:0000313" key="3">
    <source>
        <dbReference type="Proteomes" id="UP000770717"/>
    </source>
</evidence>
<proteinExistence type="predicted"/>
<feature type="transmembrane region" description="Helical" evidence="1">
    <location>
        <begin position="49"/>
        <end position="73"/>
    </location>
</feature>